<feature type="domain" description="FAD-binding FR-type" evidence="2">
    <location>
        <begin position="26"/>
        <end position="134"/>
    </location>
</feature>
<proteinExistence type="inferred from homology"/>
<dbReference type="Pfam" id="PF04954">
    <property type="entry name" value="SIP"/>
    <property type="match status" value="1"/>
</dbReference>
<evidence type="ECO:0000259" key="2">
    <source>
        <dbReference type="PROSITE" id="PS51384"/>
    </source>
</evidence>
<dbReference type="SUPFAM" id="SSF63380">
    <property type="entry name" value="Riboflavin synthase domain-like"/>
    <property type="match status" value="1"/>
</dbReference>
<comment type="caution">
    <text evidence="3">The sequence shown here is derived from an EMBL/GenBank/DDBJ whole genome shotgun (WGS) entry which is preliminary data.</text>
</comment>
<dbReference type="InterPro" id="IPR039261">
    <property type="entry name" value="FNR_nucleotide-bd"/>
</dbReference>
<comment type="similarity">
    <text evidence="1">Belongs to the SIP oxidoreductase family.</text>
</comment>
<dbReference type="InterPro" id="IPR017938">
    <property type="entry name" value="Riboflavin_synthase-like_b-brl"/>
</dbReference>
<protein>
    <submittedName>
        <fullName evidence="3">Siderophore-interacting protein</fullName>
    </submittedName>
</protein>
<dbReference type="RefSeq" id="WP_149893727.1">
    <property type="nucleotide sequence ID" value="NZ_JBHUFA010000002.1"/>
</dbReference>
<dbReference type="InterPro" id="IPR013113">
    <property type="entry name" value="SIP_FAD-bd"/>
</dbReference>
<dbReference type="PROSITE" id="PS51384">
    <property type="entry name" value="FAD_FR"/>
    <property type="match status" value="1"/>
</dbReference>
<dbReference type="Proteomes" id="UP001597327">
    <property type="component" value="Unassembled WGS sequence"/>
</dbReference>
<dbReference type="Gene3D" id="2.40.30.10">
    <property type="entry name" value="Translation factors"/>
    <property type="match status" value="1"/>
</dbReference>
<gene>
    <name evidence="3" type="ORF">ACFSC7_09515</name>
</gene>
<organism evidence="3 4">
    <name type="scientific">Roseibium aestuarii</name>
    <dbReference type="NCBI Taxonomy" id="2600299"/>
    <lineage>
        <taxon>Bacteria</taxon>
        <taxon>Pseudomonadati</taxon>
        <taxon>Pseudomonadota</taxon>
        <taxon>Alphaproteobacteria</taxon>
        <taxon>Hyphomicrobiales</taxon>
        <taxon>Stappiaceae</taxon>
        <taxon>Roseibium</taxon>
    </lineage>
</organism>
<evidence type="ECO:0000313" key="3">
    <source>
        <dbReference type="EMBL" id="MFD1695749.1"/>
    </source>
</evidence>
<evidence type="ECO:0000256" key="1">
    <source>
        <dbReference type="ARBA" id="ARBA00035644"/>
    </source>
</evidence>
<dbReference type="InterPro" id="IPR007037">
    <property type="entry name" value="SIP_rossman_dom"/>
</dbReference>
<dbReference type="PANTHER" id="PTHR30157">
    <property type="entry name" value="FERRIC REDUCTASE, NADPH-DEPENDENT"/>
    <property type="match status" value="1"/>
</dbReference>
<dbReference type="InterPro" id="IPR017927">
    <property type="entry name" value="FAD-bd_FR_type"/>
</dbReference>
<dbReference type="CDD" id="cd06193">
    <property type="entry name" value="siderophore_interacting"/>
    <property type="match status" value="1"/>
</dbReference>
<accession>A0ABW4JWT9</accession>
<dbReference type="EMBL" id="JBHUFA010000002">
    <property type="protein sequence ID" value="MFD1695749.1"/>
    <property type="molecule type" value="Genomic_DNA"/>
</dbReference>
<keyword evidence="4" id="KW-1185">Reference proteome</keyword>
<dbReference type="PANTHER" id="PTHR30157:SF0">
    <property type="entry name" value="NADPH-DEPENDENT FERRIC-CHELATE REDUCTASE"/>
    <property type="match status" value="1"/>
</dbReference>
<sequence length="259" mass="28208">MPHSASEISPDVDLSLPRSERISIELKRRELTVSAHELFTPHMLRITLTGEDLSDFQSPGFDDNVKLFLTVPGPDGEDVLERRSYTPRRFDVAARELVLDFALHDAGPATAWALEAQVGDTLVVGGPRGSRVVHGDISEWLLIGDETALPAIGRKVEEAPAGTRITVIAGVPGAEDEQQFDSAAEVTCQWLHRPEDQAAEIAPFLQAVRALEIGPRTFIWIAAEAAVAQALKAHVLDERGINPAWIKPSGYWVKGEAGK</sequence>
<name>A0ABW4JWT9_9HYPH</name>
<dbReference type="Pfam" id="PF08021">
    <property type="entry name" value="FAD_binding_9"/>
    <property type="match status" value="2"/>
</dbReference>
<dbReference type="Gene3D" id="3.40.50.80">
    <property type="entry name" value="Nucleotide-binding domain of ferredoxin-NADP reductase (FNR) module"/>
    <property type="match status" value="1"/>
</dbReference>
<evidence type="ECO:0000313" key="4">
    <source>
        <dbReference type="Proteomes" id="UP001597327"/>
    </source>
</evidence>
<reference evidence="4" key="1">
    <citation type="journal article" date="2019" name="Int. J. Syst. Evol. Microbiol.">
        <title>The Global Catalogue of Microorganisms (GCM) 10K type strain sequencing project: providing services to taxonomists for standard genome sequencing and annotation.</title>
        <authorList>
            <consortium name="The Broad Institute Genomics Platform"/>
            <consortium name="The Broad Institute Genome Sequencing Center for Infectious Disease"/>
            <person name="Wu L."/>
            <person name="Ma J."/>
        </authorList>
    </citation>
    <scope>NUCLEOTIDE SEQUENCE [LARGE SCALE GENOMIC DNA]</scope>
    <source>
        <strain evidence="4">JCM 3369</strain>
    </source>
</reference>
<dbReference type="InterPro" id="IPR039374">
    <property type="entry name" value="SIP_fam"/>
</dbReference>